<dbReference type="Gene3D" id="2.140.10.30">
    <property type="entry name" value="Dipeptidylpeptidase IV, N-terminal domain"/>
    <property type="match status" value="1"/>
</dbReference>
<dbReference type="GO" id="GO:0005886">
    <property type="term" value="C:plasma membrane"/>
    <property type="evidence" value="ECO:0007669"/>
    <property type="project" value="TreeGrafter"/>
</dbReference>
<evidence type="ECO:0000256" key="1">
    <source>
        <dbReference type="ARBA" id="ARBA00022438"/>
    </source>
</evidence>
<keyword evidence="6" id="KW-1185">Reference proteome</keyword>
<comment type="caution">
    <text evidence="5">The sequence shown here is derived from an EMBL/GenBank/DDBJ whole genome shotgun (WGS) entry which is preliminary data.</text>
</comment>
<dbReference type="GO" id="GO:0006508">
    <property type="term" value="P:proteolysis"/>
    <property type="evidence" value="ECO:0007669"/>
    <property type="project" value="InterPro"/>
</dbReference>
<reference evidence="5 6" key="1">
    <citation type="submission" date="2021-06" db="EMBL/GenBank/DDBJ databases">
        <title>Caerostris extrusa draft genome.</title>
        <authorList>
            <person name="Kono N."/>
            <person name="Arakawa K."/>
        </authorList>
    </citation>
    <scope>NUCLEOTIDE SEQUENCE [LARGE SCALE GENOMIC DNA]</scope>
</reference>
<dbReference type="InterPro" id="IPR002469">
    <property type="entry name" value="Peptidase_S9B_N"/>
</dbReference>
<evidence type="ECO:0000313" key="5">
    <source>
        <dbReference type="EMBL" id="GIY51169.1"/>
    </source>
</evidence>
<keyword evidence="1" id="KW-0645">Protease</keyword>
<dbReference type="Proteomes" id="UP001054945">
    <property type="component" value="Unassembled WGS sequence"/>
</dbReference>
<dbReference type="AlphaFoldDB" id="A0AAV4U076"/>
<evidence type="ECO:0000256" key="2">
    <source>
        <dbReference type="ARBA" id="ARBA00022825"/>
    </source>
</evidence>
<dbReference type="PANTHER" id="PTHR11731">
    <property type="entry name" value="PROTEASE FAMILY S9B,C DIPEPTIDYL-PEPTIDASE IV-RELATED"/>
    <property type="match status" value="1"/>
</dbReference>
<dbReference type="SUPFAM" id="SSF82171">
    <property type="entry name" value="DPP6 N-terminal domain-like"/>
    <property type="match status" value="1"/>
</dbReference>
<gene>
    <name evidence="5" type="primary">VDPP4_3</name>
    <name evidence="5" type="ORF">CEXT_448301</name>
</gene>
<sequence>MICRSNAPKDIQDHDYYLTAVKWIDDQRLLAIWLRRVQNSSIVSICQIGDSGWMCHKHSQEDTNFGWVDMYEAPVFSKDKRSLLPQVACSRRESRTLQARCCFDMAILYNHTVRPTGAKRDTCTL</sequence>
<dbReference type="GO" id="GO:0004177">
    <property type="term" value="F:aminopeptidase activity"/>
    <property type="evidence" value="ECO:0007669"/>
    <property type="project" value="UniProtKB-KW"/>
</dbReference>
<organism evidence="5 6">
    <name type="scientific">Caerostris extrusa</name>
    <name type="common">Bark spider</name>
    <name type="synonym">Caerostris bankana</name>
    <dbReference type="NCBI Taxonomy" id="172846"/>
    <lineage>
        <taxon>Eukaryota</taxon>
        <taxon>Metazoa</taxon>
        <taxon>Ecdysozoa</taxon>
        <taxon>Arthropoda</taxon>
        <taxon>Chelicerata</taxon>
        <taxon>Arachnida</taxon>
        <taxon>Araneae</taxon>
        <taxon>Araneomorphae</taxon>
        <taxon>Entelegynae</taxon>
        <taxon>Araneoidea</taxon>
        <taxon>Araneidae</taxon>
        <taxon>Caerostris</taxon>
    </lineage>
</organism>
<dbReference type="PANTHER" id="PTHR11731:SF200">
    <property type="entry name" value="DIPEPTIDYL PEPTIDASE 10, ISOFORM B"/>
    <property type="match status" value="1"/>
</dbReference>
<keyword evidence="1" id="KW-0031">Aminopeptidase</keyword>
<accession>A0AAV4U076</accession>
<keyword evidence="2" id="KW-0720">Serine protease</keyword>
<name>A0AAV4U076_CAEEX</name>
<dbReference type="Pfam" id="PF00930">
    <property type="entry name" value="DPPIV_N"/>
    <property type="match status" value="1"/>
</dbReference>
<protein>
    <submittedName>
        <fullName evidence="5">Dipeptidyl peptidase 4</fullName>
    </submittedName>
</protein>
<proteinExistence type="predicted"/>
<dbReference type="GO" id="GO:0008236">
    <property type="term" value="F:serine-type peptidase activity"/>
    <property type="evidence" value="ECO:0007669"/>
    <property type="project" value="UniProtKB-KW"/>
</dbReference>
<feature type="domain" description="Dipeptidylpeptidase IV N-terminal" evidence="4">
    <location>
        <begin position="5"/>
        <end position="83"/>
    </location>
</feature>
<dbReference type="EMBL" id="BPLR01012076">
    <property type="protein sequence ID" value="GIY51169.1"/>
    <property type="molecule type" value="Genomic_DNA"/>
</dbReference>
<dbReference type="InterPro" id="IPR050278">
    <property type="entry name" value="Serine_Prot_S9B/DPPIV"/>
</dbReference>
<keyword evidence="3" id="KW-0325">Glycoprotein</keyword>
<dbReference type="GO" id="GO:0008239">
    <property type="term" value="F:dipeptidyl-peptidase activity"/>
    <property type="evidence" value="ECO:0007669"/>
    <property type="project" value="TreeGrafter"/>
</dbReference>
<evidence type="ECO:0000256" key="3">
    <source>
        <dbReference type="ARBA" id="ARBA00023180"/>
    </source>
</evidence>
<keyword evidence="1" id="KW-0378">Hydrolase</keyword>
<evidence type="ECO:0000259" key="4">
    <source>
        <dbReference type="Pfam" id="PF00930"/>
    </source>
</evidence>
<evidence type="ECO:0000313" key="6">
    <source>
        <dbReference type="Proteomes" id="UP001054945"/>
    </source>
</evidence>